<feature type="coiled-coil region" evidence="1">
    <location>
        <begin position="22"/>
        <end position="77"/>
    </location>
</feature>
<comment type="caution">
    <text evidence="6">The sequence shown here is derived from an EMBL/GenBank/DDBJ whole genome shotgun (WGS) entry which is preliminary data.</text>
</comment>
<protein>
    <submittedName>
        <fullName evidence="6">Uncharacterized protein</fullName>
    </submittedName>
</protein>
<gene>
    <name evidence="7" type="ORF">FME351_LOCUS22638</name>
    <name evidence="5" type="ORF">GRG538_LOCUS5383</name>
    <name evidence="6" type="ORF">KIK155_LOCUS5196</name>
    <name evidence="4" type="ORF">LUA448_LOCUS9983</name>
    <name evidence="3" type="ORF">TIS948_LOCUS16644</name>
</gene>
<reference evidence="6" key="1">
    <citation type="submission" date="2021-02" db="EMBL/GenBank/DDBJ databases">
        <authorList>
            <person name="Nowell W R."/>
        </authorList>
    </citation>
    <scope>NUCLEOTIDE SEQUENCE</scope>
</reference>
<dbReference type="Proteomes" id="UP000663872">
    <property type="component" value="Unassembled WGS sequence"/>
</dbReference>
<proteinExistence type="predicted"/>
<keyword evidence="2" id="KW-0812">Transmembrane</keyword>
<dbReference type="Proteomes" id="UP000663833">
    <property type="component" value="Unassembled WGS sequence"/>
</dbReference>
<evidence type="ECO:0000256" key="2">
    <source>
        <dbReference type="SAM" id="Phobius"/>
    </source>
</evidence>
<sequence length="122" mass="14556">MCKAQILRLTMPISQNRENVIINNFQQLIDQKNNDIQQLQDINIKNEQRIAQKNNDIQQLQDINIKNEQRIAHLENQIQRSQGTYTLYFESFLTSNVLESTWMYAPIIFIVPMAIYLFRVRK</sequence>
<dbReference type="EMBL" id="CAJNYT010000437">
    <property type="protein sequence ID" value="CAF3349406.1"/>
    <property type="molecule type" value="Genomic_DNA"/>
</dbReference>
<name>A0A817XJL4_9BILA</name>
<evidence type="ECO:0000313" key="8">
    <source>
        <dbReference type="Proteomes" id="UP000663865"/>
    </source>
</evidence>
<dbReference type="AlphaFoldDB" id="A0A817XJL4"/>
<keyword evidence="1" id="KW-0175">Coiled coil</keyword>
<keyword evidence="2" id="KW-0472">Membrane</keyword>
<dbReference type="EMBL" id="CAJNXB010002783">
    <property type="protein sequence ID" value="CAF3276725.1"/>
    <property type="molecule type" value="Genomic_DNA"/>
</dbReference>
<evidence type="ECO:0000256" key="1">
    <source>
        <dbReference type="SAM" id="Coils"/>
    </source>
</evidence>
<dbReference type="EMBL" id="CAJNYD010001170">
    <property type="protein sequence ID" value="CAF3321403.1"/>
    <property type="molecule type" value="Genomic_DNA"/>
</dbReference>
<accession>A0A817XJL4</accession>
<evidence type="ECO:0000313" key="3">
    <source>
        <dbReference type="EMBL" id="CAF3276725.1"/>
    </source>
</evidence>
<dbReference type="EMBL" id="CAJNYU010002963">
    <property type="protein sequence ID" value="CAF3615003.1"/>
    <property type="molecule type" value="Genomic_DNA"/>
</dbReference>
<dbReference type="Proteomes" id="UP000663869">
    <property type="component" value="Unassembled WGS sequence"/>
</dbReference>
<evidence type="ECO:0000313" key="6">
    <source>
        <dbReference type="EMBL" id="CAF3368833.1"/>
    </source>
</evidence>
<keyword evidence="2" id="KW-1133">Transmembrane helix</keyword>
<dbReference type="EMBL" id="CAJNYV010000580">
    <property type="protein sequence ID" value="CAF3368833.1"/>
    <property type="molecule type" value="Genomic_DNA"/>
</dbReference>
<evidence type="ECO:0000313" key="7">
    <source>
        <dbReference type="EMBL" id="CAF3615003.1"/>
    </source>
</evidence>
<evidence type="ECO:0000313" key="4">
    <source>
        <dbReference type="EMBL" id="CAF3321403.1"/>
    </source>
</evidence>
<dbReference type="Proteomes" id="UP000663865">
    <property type="component" value="Unassembled WGS sequence"/>
</dbReference>
<dbReference type="Proteomes" id="UP000663825">
    <property type="component" value="Unassembled WGS sequence"/>
</dbReference>
<organism evidence="6 8">
    <name type="scientific">Rotaria socialis</name>
    <dbReference type="NCBI Taxonomy" id="392032"/>
    <lineage>
        <taxon>Eukaryota</taxon>
        <taxon>Metazoa</taxon>
        <taxon>Spiralia</taxon>
        <taxon>Gnathifera</taxon>
        <taxon>Rotifera</taxon>
        <taxon>Eurotatoria</taxon>
        <taxon>Bdelloidea</taxon>
        <taxon>Philodinida</taxon>
        <taxon>Philodinidae</taxon>
        <taxon>Rotaria</taxon>
    </lineage>
</organism>
<evidence type="ECO:0000313" key="5">
    <source>
        <dbReference type="EMBL" id="CAF3349406.1"/>
    </source>
</evidence>
<feature type="transmembrane region" description="Helical" evidence="2">
    <location>
        <begin position="101"/>
        <end position="118"/>
    </location>
</feature>